<dbReference type="PANTHER" id="PTHR48098:SF1">
    <property type="entry name" value="DIACYLGLYCEROL ACYLTRANSFERASE_MYCOLYLTRANSFERASE AG85A"/>
    <property type="match status" value="1"/>
</dbReference>
<accession>A0ABR7G370</accession>
<gene>
    <name evidence="1" type="ORF">H8S01_13115</name>
</gene>
<reference evidence="1 2" key="1">
    <citation type="submission" date="2020-08" db="EMBL/GenBank/DDBJ databases">
        <title>Genome public.</title>
        <authorList>
            <person name="Liu C."/>
            <person name="Sun Q."/>
        </authorList>
    </citation>
    <scope>NUCLEOTIDE SEQUENCE [LARGE SCALE GENOMIC DNA]</scope>
    <source>
        <strain evidence="1 2">NSJ-43</strain>
    </source>
</reference>
<name>A0ABR7G370_9FIRM</name>
<protein>
    <submittedName>
        <fullName evidence="1">Transcriptional antiterminator</fullName>
    </submittedName>
</protein>
<evidence type="ECO:0000313" key="1">
    <source>
        <dbReference type="EMBL" id="MBC5681887.1"/>
    </source>
</evidence>
<dbReference type="InterPro" id="IPR000801">
    <property type="entry name" value="Esterase-like"/>
</dbReference>
<organism evidence="1 2">
    <name type="scientific">Lachnospira hominis</name>
    <name type="common">ex Liu et al. 2021</name>
    <dbReference type="NCBI Taxonomy" id="2763051"/>
    <lineage>
        <taxon>Bacteria</taxon>
        <taxon>Bacillati</taxon>
        <taxon>Bacillota</taxon>
        <taxon>Clostridia</taxon>
        <taxon>Lachnospirales</taxon>
        <taxon>Lachnospiraceae</taxon>
        <taxon>Lachnospira</taxon>
    </lineage>
</organism>
<sequence length="257" mass="29741">MAVINLNLFSMMLRFGTDVTVVLPDEIQKDEKLACVWLYHGGSGDHTDWLYHTDLVDEVEKRHFAAVLPNVNESCFVNMNIGGKYESYVAKELPSIIWNMFDCISKDREKNFVSGLSNGGYGCLHTILKYPDKFSKVGAFSAGDKADSVFLNDGSEKSINRIRLFGDGDLHKTEYGLTYLADLFIEKELPKIQIYHACGSLDPWLDMNHIVRDYFLEHKDYFDYTYDEMENYGHEWKFWNIELKKFLDFAGLCEKQN</sequence>
<dbReference type="InterPro" id="IPR029058">
    <property type="entry name" value="AB_hydrolase_fold"/>
</dbReference>
<dbReference type="PANTHER" id="PTHR48098">
    <property type="entry name" value="ENTEROCHELIN ESTERASE-RELATED"/>
    <property type="match status" value="1"/>
</dbReference>
<dbReference type="EMBL" id="JACOPD010000013">
    <property type="protein sequence ID" value="MBC5681887.1"/>
    <property type="molecule type" value="Genomic_DNA"/>
</dbReference>
<comment type="caution">
    <text evidence="1">The sequence shown here is derived from an EMBL/GenBank/DDBJ whole genome shotgun (WGS) entry which is preliminary data.</text>
</comment>
<dbReference type="Pfam" id="PF00756">
    <property type="entry name" value="Esterase"/>
    <property type="match status" value="1"/>
</dbReference>
<dbReference type="InterPro" id="IPR050583">
    <property type="entry name" value="Mycobacterial_A85_antigen"/>
</dbReference>
<dbReference type="Gene3D" id="3.40.50.1820">
    <property type="entry name" value="alpha/beta hydrolase"/>
    <property type="match status" value="1"/>
</dbReference>
<dbReference type="Proteomes" id="UP000628463">
    <property type="component" value="Unassembled WGS sequence"/>
</dbReference>
<dbReference type="RefSeq" id="WP_021865633.1">
    <property type="nucleotide sequence ID" value="NZ_JACOPD010000013.1"/>
</dbReference>
<keyword evidence="2" id="KW-1185">Reference proteome</keyword>
<dbReference type="SUPFAM" id="SSF53474">
    <property type="entry name" value="alpha/beta-Hydrolases"/>
    <property type="match status" value="1"/>
</dbReference>
<evidence type="ECO:0000313" key="2">
    <source>
        <dbReference type="Proteomes" id="UP000628463"/>
    </source>
</evidence>
<proteinExistence type="predicted"/>